<protein>
    <submittedName>
        <fullName evidence="2">Uncharacterized protein</fullName>
    </submittedName>
</protein>
<dbReference type="AlphaFoldDB" id="A0A392NTF6"/>
<proteinExistence type="predicted"/>
<feature type="region of interest" description="Disordered" evidence="1">
    <location>
        <begin position="1"/>
        <end position="27"/>
    </location>
</feature>
<dbReference type="Proteomes" id="UP000265520">
    <property type="component" value="Unassembled WGS sequence"/>
</dbReference>
<feature type="compositionally biased region" description="Basic and acidic residues" evidence="1">
    <location>
        <begin position="48"/>
        <end position="57"/>
    </location>
</feature>
<evidence type="ECO:0000313" key="2">
    <source>
        <dbReference type="EMBL" id="MCI03103.1"/>
    </source>
</evidence>
<accession>A0A392NTF6</accession>
<sequence>SGAFSERKVDQPPTSRKRPAFKEKKIPVDSENVNLTATVTVKSSQFDHPPEKTRIKLGEGFPSRERHRGNGGNANSKGRDKFNGRQCYLPSKTQTENWKHDLYQDVNKGPIPQNEDDQIAKLEALLAS</sequence>
<feature type="non-terminal residue" evidence="2">
    <location>
        <position position="1"/>
    </location>
</feature>
<feature type="compositionally biased region" description="Basic and acidic residues" evidence="1">
    <location>
        <begin position="1"/>
        <end position="10"/>
    </location>
</feature>
<comment type="caution">
    <text evidence="2">The sequence shown here is derived from an EMBL/GenBank/DDBJ whole genome shotgun (WGS) entry which is preliminary data.</text>
</comment>
<keyword evidence="3" id="KW-1185">Reference proteome</keyword>
<dbReference type="EMBL" id="LXQA010051205">
    <property type="protein sequence ID" value="MCI03103.1"/>
    <property type="molecule type" value="Genomic_DNA"/>
</dbReference>
<name>A0A392NTF6_9FABA</name>
<organism evidence="2 3">
    <name type="scientific">Trifolium medium</name>
    <dbReference type="NCBI Taxonomy" id="97028"/>
    <lineage>
        <taxon>Eukaryota</taxon>
        <taxon>Viridiplantae</taxon>
        <taxon>Streptophyta</taxon>
        <taxon>Embryophyta</taxon>
        <taxon>Tracheophyta</taxon>
        <taxon>Spermatophyta</taxon>
        <taxon>Magnoliopsida</taxon>
        <taxon>eudicotyledons</taxon>
        <taxon>Gunneridae</taxon>
        <taxon>Pentapetalae</taxon>
        <taxon>rosids</taxon>
        <taxon>fabids</taxon>
        <taxon>Fabales</taxon>
        <taxon>Fabaceae</taxon>
        <taxon>Papilionoideae</taxon>
        <taxon>50 kb inversion clade</taxon>
        <taxon>NPAAA clade</taxon>
        <taxon>Hologalegina</taxon>
        <taxon>IRL clade</taxon>
        <taxon>Trifolieae</taxon>
        <taxon>Trifolium</taxon>
    </lineage>
</organism>
<dbReference type="PANTHER" id="PTHR36364">
    <property type="entry name" value="OS03G0203000 PROTEIN"/>
    <property type="match status" value="1"/>
</dbReference>
<feature type="region of interest" description="Disordered" evidence="1">
    <location>
        <begin position="43"/>
        <end position="85"/>
    </location>
</feature>
<reference evidence="2 3" key="1">
    <citation type="journal article" date="2018" name="Front. Plant Sci.">
        <title>Red Clover (Trifolium pratense) and Zigzag Clover (T. medium) - A Picture of Genomic Similarities and Differences.</title>
        <authorList>
            <person name="Dluhosova J."/>
            <person name="Istvanek J."/>
            <person name="Nedelnik J."/>
            <person name="Repkova J."/>
        </authorList>
    </citation>
    <scope>NUCLEOTIDE SEQUENCE [LARGE SCALE GENOMIC DNA]</scope>
    <source>
        <strain evidence="3">cv. 10/8</strain>
        <tissue evidence="2">Leaf</tissue>
    </source>
</reference>
<dbReference type="PANTHER" id="PTHR36364:SF1">
    <property type="entry name" value="OS03G0203000 PROTEIN"/>
    <property type="match status" value="1"/>
</dbReference>
<evidence type="ECO:0000256" key="1">
    <source>
        <dbReference type="SAM" id="MobiDB-lite"/>
    </source>
</evidence>
<evidence type="ECO:0000313" key="3">
    <source>
        <dbReference type="Proteomes" id="UP000265520"/>
    </source>
</evidence>